<dbReference type="Gene3D" id="3.10.490.10">
    <property type="entry name" value="Gamma-glutamyl cyclotransferase-like"/>
    <property type="match status" value="1"/>
</dbReference>
<evidence type="ECO:0000313" key="2">
    <source>
        <dbReference type="EMBL" id="WED65929.1"/>
    </source>
</evidence>
<dbReference type="SUPFAM" id="SSF110857">
    <property type="entry name" value="Gamma-glutamyl cyclotransferase-like"/>
    <property type="match status" value="1"/>
</dbReference>
<name>A0AAF0CQ12_9BACT</name>
<accession>A0AAF0CQ12</accession>
<organism evidence="2 3">
    <name type="scientific">Synoicihabitans lomoniglobus</name>
    <dbReference type="NCBI Taxonomy" id="2909285"/>
    <lineage>
        <taxon>Bacteria</taxon>
        <taxon>Pseudomonadati</taxon>
        <taxon>Verrucomicrobiota</taxon>
        <taxon>Opitutia</taxon>
        <taxon>Opitutales</taxon>
        <taxon>Opitutaceae</taxon>
        <taxon>Synoicihabitans</taxon>
    </lineage>
</organism>
<keyword evidence="3" id="KW-1185">Reference proteome</keyword>
<dbReference type="InterPro" id="IPR013024">
    <property type="entry name" value="GGCT-like"/>
</dbReference>
<dbReference type="Proteomes" id="UP001218638">
    <property type="component" value="Chromosome"/>
</dbReference>
<dbReference type="CDD" id="cd06661">
    <property type="entry name" value="GGCT_like"/>
    <property type="match status" value="1"/>
</dbReference>
<protein>
    <submittedName>
        <fullName evidence="2">Gamma-glutamylcyclotransferase</fullName>
    </submittedName>
</protein>
<evidence type="ECO:0000259" key="1">
    <source>
        <dbReference type="Pfam" id="PF06094"/>
    </source>
</evidence>
<evidence type="ECO:0000313" key="3">
    <source>
        <dbReference type="Proteomes" id="UP001218638"/>
    </source>
</evidence>
<reference evidence="2" key="1">
    <citation type="submission" date="2023-03" db="EMBL/GenBank/DDBJ databases">
        <title>Lomoglobus Profundus gen. nov., sp. nov., a novel member of the phylum Verrucomicrobia, isolated from deep-marine sediment of South China Sea.</title>
        <authorList>
            <person name="Ahmad T."/>
            <person name="Ishaq S.E."/>
            <person name="Wang F."/>
        </authorList>
    </citation>
    <scope>NUCLEOTIDE SEQUENCE</scope>
    <source>
        <strain evidence="2">LMO-M01</strain>
    </source>
</reference>
<gene>
    <name evidence="2" type="ORF">PXH66_03580</name>
</gene>
<dbReference type="KEGG" id="slom:PXH66_03580"/>
<proteinExistence type="predicted"/>
<dbReference type="Pfam" id="PF06094">
    <property type="entry name" value="GGACT"/>
    <property type="match status" value="1"/>
</dbReference>
<dbReference type="InterPro" id="IPR009288">
    <property type="entry name" value="AIG2-like_dom"/>
</dbReference>
<dbReference type="RefSeq" id="WP_330927791.1">
    <property type="nucleotide sequence ID" value="NZ_CP119075.1"/>
</dbReference>
<feature type="domain" description="Gamma-glutamylcyclotransferase AIG2-like" evidence="1">
    <location>
        <begin position="10"/>
        <end position="106"/>
    </location>
</feature>
<dbReference type="InterPro" id="IPR036568">
    <property type="entry name" value="GGCT-like_sf"/>
</dbReference>
<dbReference type="EMBL" id="CP119075">
    <property type="protein sequence ID" value="WED65929.1"/>
    <property type="molecule type" value="Genomic_DNA"/>
</dbReference>
<dbReference type="AlphaFoldDB" id="A0AAF0CQ12"/>
<sequence>MSAKDSSILFFAYGLKMDEKRMMALDADCELMGTARLDGYRFEFTAQGHANLQADPESKGWGILWLVPARQMEALDAWAKSRGFERTVLFVISPAGPRVPATAFINLDGTTGSPDPAEWTEILAAARTAKLERSYLTHLKSLSPGS</sequence>